<comment type="caution">
    <text evidence="2">The sequence shown here is derived from an EMBL/GenBank/DDBJ whole genome shotgun (WGS) entry which is preliminary data.</text>
</comment>
<evidence type="ECO:0008006" key="4">
    <source>
        <dbReference type="Google" id="ProtNLM"/>
    </source>
</evidence>
<keyword evidence="1" id="KW-0732">Signal</keyword>
<evidence type="ECO:0000256" key="1">
    <source>
        <dbReference type="SAM" id="SignalP"/>
    </source>
</evidence>
<evidence type="ECO:0000313" key="2">
    <source>
        <dbReference type="EMBL" id="MBO0357821.1"/>
    </source>
</evidence>
<evidence type="ECO:0000313" key="3">
    <source>
        <dbReference type="Proteomes" id="UP000664144"/>
    </source>
</evidence>
<reference evidence="2" key="1">
    <citation type="submission" date="2021-03" db="EMBL/GenBank/DDBJ databases">
        <authorList>
            <person name="Kim M.K."/>
        </authorList>
    </citation>
    <scope>NUCLEOTIDE SEQUENCE</scope>
    <source>
        <strain evidence="2">BT186</strain>
    </source>
</reference>
<accession>A0A939JA81</accession>
<dbReference type="AlphaFoldDB" id="A0A939JA81"/>
<name>A0A939JA81_9BACT</name>
<organism evidence="2 3">
    <name type="scientific">Hymenobacter telluris</name>
    <dbReference type="NCBI Taxonomy" id="2816474"/>
    <lineage>
        <taxon>Bacteria</taxon>
        <taxon>Pseudomonadati</taxon>
        <taxon>Bacteroidota</taxon>
        <taxon>Cytophagia</taxon>
        <taxon>Cytophagales</taxon>
        <taxon>Hymenobacteraceae</taxon>
        <taxon>Hymenobacter</taxon>
    </lineage>
</organism>
<proteinExistence type="predicted"/>
<dbReference type="PROSITE" id="PS51257">
    <property type="entry name" value="PROKAR_LIPOPROTEIN"/>
    <property type="match status" value="1"/>
</dbReference>
<dbReference type="EMBL" id="JAFLQZ010000004">
    <property type="protein sequence ID" value="MBO0357821.1"/>
    <property type="molecule type" value="Genomic_DNA"/>
</dbReference>
<feature type="signal peptide" evidence="1">
    <location>
        <begin position="1"/>
        <end position="18"/>
    </location>
</feature>
<dbReference type="Proteomes" id="UP000664144">
    <property type="component" value="Unassembled WGS sequence"/>
</dbReference>
<feature type="chain" id="PRO_5037968176" description="Lipocalin-like domain-containing protein" evidence="1">
    <location>
        <begin position="19"/>
        <end position="145"/>
    </location>
</feature>
<keyword evidence="3" id="KW-1185">Reference proteome</keyword>
<sequence>MKNPLLLSLLLATLSACQKEDVPETQTTAYPQTWQLVKMTSSWTNTVQTGTALSWQETYVFQADSSFTKTRQQNGQVVDAQGTFSVRTSATGQHIILTYTAANSLIGSCTARALQEYLLVKPNDTLVNTWEACDGPRLEYEKVAQ</sequence>
<gene>
    <name evidence="2" type="ORF">J0X19_07675</name>
</gene>
<protein>
    <recommendedName>
        <fullName evidence="4">Lipocalin-like domain-containing protein</fullName>
    </recommendedName>
</protein>